<evidence type="ECO:0000313" key="4">
    <source>
        <dbReference type="Proteomes" id="UP000777784"/>
    </source>
</evidence>
<accession>A0A948RTL5</accession>
<feature type="domain" description="FlgD/Vpr Ig-like" evidence="2">
    <location>
        <begin position="725"/>
        <end position="787"/>
    </location>
</feature>
<protein>
    <recommendedName>
        <fullName evidence="2">FlgD/Vpr Ig-like domain-containing protein</fullName>
    </recommendedName>
</protein>
<name>A0A948RTL5_UNCEI</name>
<evidence type="ECO:0000256" key="1">
    <source>
        <dbReference type="SAM" id="SignalP"/>
    </source>
</evidence>
<reference evidence="3" key="1">
    <citation type="submission" date="2021-05" db="EMBL/GenBank/DDBJ databases">
        <title>Energy efficiency and biological interactions define the core microbiome of deep oligotrophic groundwater.</title>
        <authorList>
            <person name="Mehrshad M."/>
            <person name="Lopez-Fernandez M."/>
            <person name="Bell E."/>
            <person name="Bernier-Latmani R."/>
            <person name="Bertilsson S."/>
            <person name="Dopson M."/>
        </authorList>
    </citation>
    <scope>NUCLEOTIDE SEQUENCE</scope>
    <source>
        <strain evidence="3">Modern_marine.mb.64</strain>
    </source>
</reference>
<keyword evidence="1" id="KW-0732">Signal</keyword>
<dbReference type="AlphaFoldDB" id="A0A948RTL5"/>
<evidence type="ECO:0000313" key="3">
    <source>
        <dbReference type="EMBL" id="MBU2689761.1"/>
    </source>
</evidence>
<sequence length="799" mass="86489">MRILSLTALAILILGLASPALAGWETDPYENNYICTYDLEQGWLEGMPDGSGGIVVVWVDYRLGPDDRRIYIQRLDANGDRAFAAQGIRVCTYESEQHSPQIVSDGAGGVIVVWCDVTAGETNLYAQRIGPSGALLWDPAGKAVCTVVGSQQSPHAVADGLGGVVVAWGDYRSVTVDVYAQRLNSSGVRQWTSTGVLVCDATGDEYVDGLVDDQTGGAIVVWVDHRDGQQVYAQRVNSVGSPIWTEDGVHLCSTTDVQYDALAASDASGGVFAFWYDGEYDNITGMHVTSGGTLDWPSLGMAASTGSETQYRPAVAPDGEGGVLVSWQQGGCNDIYVQRLSREGWRLWGSNGVQASPACQVYLSVRHSLAPDGSGGALLAWTDRRFGNDHLSVHGQRVGAGGDLRWDPDGVMISRPTCSIEKPEVVSDARGGLISAWTDSRVWEITELDIYAQRLDANGYWGVADPVMASIEDRPDDQGGSVIVGWTSAYVDADPYFAVENYTLWFRASSGARAASPLSPEQLVELREVCGLEPARIEALLRDSWTYVVTVPAIQTHDYSTLAPTFGDSTENGIAWMDYKVLAHGTRPGTIWESEPMAGYSVDNWAPGAPLYLVGEMDGEVVSLWWTASGHHDEDLDYYIIYRGTTSDFPLDEAHQVGSADDASYTEEPGPGTWHYRVTAIDVHNNESEGSGEVILSPSSTVEESLPTMLSFSRPHPNPAREQTAMTLALPKPQTVKVIVVDVSGARVAILAQGTQAAGVHRFVWDGRDDAGRPVASGIYLFQVEAEDWRKSSQVIWIR</sequence>
<organism evidence="3 4">
    <name type="scientific">Eiseniibacteriota bacterium</name>
    <dbReference type="NCBI Taxonomy" id="2212470"/>
    <lineage>
        <taxon>Bacteria</taxon>
        <taxon>Candidatus Eiseniibacteriota</taxon>
    </lineage>
</organism>
<dbReference type="Gene3D" id="2.60.40.4070">
    <property type="match status" value="1"/>
</dbReference>
<evidence type="ECO:0000259" key="2">
    <source>
        <dbReference type="Pfam" id="PF13860"/>
    </source>
</evidence>
<gene>
    <name evidence="3" type="ORF">KJ970_02460</name>
</gene>
<dbReference type="InterPro" id="IPR013783">
    <property type="entry name" value="Ig-like_fold"/>
</dbReference>
<dbReference type="Gene3D" id="2.60.40.10">
    <property type="entry name" value="Immunoglobulins"/>
    <property type="match status" value="1"/>
</dbReference>
<feature type="chain" id="PRO_5036899261" description="FlgD/Vpr Ig-like domain-containing protein" evidence="1">
    <location>
        <begin position="23"/>
        <end position="799"/>
    </location>
</feature>
<dbReference type="Proteomes" id="UP000777784">
    <property type="component" value="Unassembled WGS sequence"/>
</dbReference>
<comment type="caution">
    <text evidence="3">The sequence shown here is derived from an EMBL/GenBank/DDBJ whole genome shotgun (WGS) entry which is preliminary data.</text>
</comment>
<dbReference type="Pfam" id="PF13860">
    <property type="entry name" value="FlgD_ig"/>
    <property type="match status" value="1"/>
</dbReference>
<dbReference type="EMBL" id="JAHJDP010000018">
    <property type="protein sequence ID" value="MBU2689761.1"/>
    <property type="molecule type" value="Genomic_DNA"/>
</dbReference>
<feature type="signal peptide" evidence="1">
    <location>
        <begin position="1"/>
        <end position="22"/>
    </location>
</feature>
<dbReference type="InterPro" id="IPR025965">
    <property type="entry name" value="FlgD/Vpr_Ig-like"/>
</dbReference>
<proteinExistence type="predicted"/>